<protein>
    <submittedName>
        <fullName evidence="2">Uncharacterized protein</fullName>
    </submittedName>
</protein>
<reference evidence="2" key="2">
    <citation type="submission" date="2020-10" db="EMBL/GenBank/DDBJ databases">
        <authorList>
            <person name="Scholz U."/>
            <person name="Mascher M."/>
            <person name="Fiebig A."/>
        </authorList>
    </citation>
    <scope>NUCLEOTIDE SEQUENCE [LARGE SCALE GENOMIC DNA]</scope>
    <source>
        <strain evidence="2">cv. Morex</strain>
    </source>
</reference>
<dbReference type="Proteomes" id="UP000011116">
    <property type="component" value="Chromosome 2H"/>
</dbReference>
<reference evidence="3" key="1">
    <citation type="journal article" date="2012" name="Nature">
        <title>A physical, genetic and functional sequence assembly of the barley genome.</title>
        <authorList>
            <consortium name="The International Barley Genome Sequencing Consortium"/>
            <person name="Mayer K.F."/>
            <person name="Waugh R."/>
            <person name="Brown J.W."/>
            <person name="Schulman A."/>
            <person name="Langridge P."/>
            <person name="Platzer M."/>
            <person name="Fincher G.B."/>
            <person name="Muehlbauer G.J."/>
            <person name="Sato K."/>
            <person name="Close T.J."/>
            <person name="Wise R.P."/>
            <person name="Stein N."/>
        </authorList>
    </citation>
    <scope>NUCLEOTIDE SEQUENCE [LARGE SCALE GENOMIC DNA]</scope>
    <source>
        <strain evidence="3">cv. Morex</strain>
    </source>
</reference>
<feature type="region of interest" description="Disordered" evidence="1">
    <location>
        <begin position="17"/>
        <end position="78"/>
    </location>
</feature>
<dbReference type="Gramene" id="HORVU.MOREX.r3.2HG0164730.1">
    <property type="protein sequence ID" value="HORVU.MOREX.r3.2HG0164730.1.CDS1"/>
    <property type="gene ID" value="HORVU.MOREX.r3.2HG0164730"/>
</dbReference>
<keyword evidence="3" id="KW-1185">Reference proteome</keyword>
<accession>A0A8I7B664</accession>
<feature type="compositionally biased region" description="Low complexity" evidence="1">
    <location>
        <begin position="67"/>
        <end position="77"/>
    </location>
</feature>
<evidence type="ECO:0000256" key="1">
    <source>
        <dbReference type="SAM" id="MobiDB-lite"/>
    </source>
</evidence>
<organism evidence="2 3">
    <name type="scientific">Hordeum vulgare subsp. vulgare</name>
    <name type="common">Domesticated barley</name>
    <dbReference type="NCBI Taxonomy" id="112509"/>
    <lineage>
        <taxon>Eukaryota</taxon>
        <taxon>Viridiplantae</taxon>
        <taxon>Streptophyta</taxon>
        <taxon>Embryophyta</taxon>
        <taxon>Tracheophyta</taxon>
        <taxon>Spermatophyta</taxon>
        <taxon>Magnoliopsida</taxon>
        <taxon>Liliopsida</taxon>
        <taxon>Poales</taxon>
        <taxon>Poaceae</taxon>
        <taxon>BOP clade</taxon>
        <taxon>Pooideae</taxon>
        <taxon>Triticodae</taxon>
        <taxon>Triticeae</taxon>
        <taxon>Hordeinae</taxon>
        <taxon>Hordeum</taxon>
    </lineage>
</organism>
<sequence>MKKKMYILVFTVEGFDQVGDGFDEDDDDPDLDVEGEDKLDDESDLNKDFMEGDNDEPIDELDKANFSKSKSSGSGSKVNETCVSAVKFHPMLLIDEMHEQFIEEAGSKTPPVHVEDIPETAGVISDKEDLDIHTHMEYCSAQHKNFEMDVSEEEDDINYLRWCAFLKI</sequence>
<evidence type="ECO:0000313" key="3">
    <source>
        <dbReference type="Proteomes" id="UP000011116"/>
    </source>
</evidence>
<name>A0A8I7B664_HORVV</name>
<feature type="compositionally biased region" description="Acidic residues" evidence="1">
    <location>
        <begin position="21"/>
        <end position="43"/>
    </location>
</feature>
<evidence type="ECO:0000313" key="2">
    <source>
        <dbReference type="EnsemblPlants" id="HORVU.MOREX.r3.2HG0164730.1.CDS1"/>
    </source>
</evidence>
<dbReference type="EnsemblPlants" id="HORVU.MOREX.r3.2HG0164730.1">
    <property type="protein sequence ID" value="HORVU.MOREX.r3.2HG0164730.1.CDS1"/>
    <property type="gene ID" value="HORVU.MOREX.r3.2HG0164730"/>
</dbReference>
<proteinExistence type="predicted"/>
<dbReference type="AlphaFoldDB" id="A0A8I7B664"/>
<reference evidence="2" key="3">
    <citation type="submission" date="2022-01" db="UniProtKB">
        <authorList>
            <consortium name="EnsemblPlants"/>
        </authorList>
    </citation>
    <scope>IDENTIFICATION</scope>
    <source>
        <strain evidence="2">subsp. vulgare</strain>
    </source>
</reference>